<organism evidence="3 4">
    <name type="scientific">Salmonella enterica subsp. indica</name>
    <dbReference type="NCBI Taxonomy" id="59207"/>
    <lineage>
        <taxon>Bacteria</taxon>
        <taxon>Pseudomonadati</taxon>
        <taxon>Pseudomonadota</taxon>
        <taxon>Gammaproteobacteria</taxon>
        <taxon>Enterobacterales</taxon>
        <taxon>Enterobacteriaceae</taxon>
        <taxon>Salmonella</taxon>
    </lineage>
</organism>
<dbReference type="RefSeq" id="WP_023183424.1">
    <property type="nucleotide sequence ID" value="NZ_DADWZK010000013.1"/>
</dbReference>
<dbReference type="Gene3D" id="2.60.40.1090">
    <property type="entry name" value="Fimbrial-type adhesion domain"/>
    <property type="match status" value="1"/>
</dbReference>
<dbReference type="PANTHER" id="PTHR33420">
    <property type="entry name" value="FIMBRIAL SUBUNIT ELFA-RELATED"/>
    <property type="match status" value="1"/>
</dbReference>
<dbReference type="Proteomes" id="UP000254220">
    <property type="component" value="Unassembled WGS sequence"/>
</dbReference>
<dbReference type="GO" id="GO:0009289">
    <property type="term" value="C:pilus"/>
    <property type="evidence" value="ECO:0007669"/>
    <property type="project" value="InterPro"/>
</dbReference>
<dbReference type="InterPro" id="IPR050263">
    <property type="entry name" value="Bact_Fimbrial_Adh_Pro"/>
</dbReference>
<evidence type="ECO:0000256" key="1">
    <source>
        <dbReference type="SAM" id="SignalP"/>
    </source>
</evidence>
<dbReference type="AlphaFoldDB" id="A0A379XRM5"/>
<keyword evidence="1" id="KW-0732">Signal</keyword>
<name>A0A379XRM5_SALER</name>
<feature type="domain" description="Fimbrial-type adhesion" evidence="2">
    <location>
        <begin position="36"/>
        <end position="195"/>
    </location>
</feature>
<evidence type="ECO:0000313" key="4">
    <source>
        <dbReference type="Proteomes" id="UP000254220"/>
    </source>
</evidence>
<gene>
    <name evidence="3" type="primary">sbbD_1</name>
    <name evidence="3" type="ORF">NCTC12420_02955</name>
</gene>
<proteinExistence type="predicted"/>
<dbReference type="InterPro" id="IPR008966">
    <property type="entry name" value="Adhesion_dom_sf"/>
</dbReference>
<protein>
    <submittedName>
        <fullName evidence="3">Fimbrial protein</fullName>
    </submittedName>
</protein>
<evidence type="ECO:0000259" key="2">
    <source>
        <dbReference type="Pfam" id="PF00419"/>
    </source>
</evidence>
<dbReference type="PANTHER" id="PTHR33420:SF11">
    <property type="entry name" value="FIMBRIAL-LIKE PROTEIN"/>
    <property type="match status" value="1"/>
</dbReference>
<accession>A0A379XRM5</accession>
<sequence length="195" mass="19642">MKANKFILSVVIAGGMTGSAIAAAPTGADFGHGTLHFTGSVINSPCSIAPGDEDIDIPLGQVANKVLEAGAGYSLTQPITIHLQNCDLTAQSGITSGSGTVDYPAFSKVSVQFAGSADAKNADLYANTGTAQGVGIRLMDTMAGNVPLMANAASAEHGLTSGDNTLKFGARLEKNGDAVATGTVAADVTYAMNYK</sequence>
<dbReference type="EMBL" id="UGYB01000001">
    <property type="protein sequence ID" value="SUI03163.1"/>
    <property type="molecule type" value="Genomic_DNA"/>
</dbReference>
<evidence type="ECO:0000313" key="3">
    <source>
        <dbReference type="EMBL" id="SUI03163.1"/>
    </source>
</evidence>
<dbReference type="Pfam" id="PF00419">
    <property type="entry name" value="Fimbrial"/>
    <property type="match status" value="1"/>
</dbReference>
<dbReference type="SUPFAM" id="SSF49401">
    <property type="entry name" value="Bacterial adhesins"/>
    <property type="match status" value="1"/>
</dbReference>
<dbReference type="GO" id="GO:0043709">
    <property type="term" value="P:cell adhesion involved in single-species biofilm formation"/>
    <property type="evidence" value="ECO:0007669"/>
    <property type="project" value="TreeGrafter"/>
</dbReference>
<dbReference type="InterPro" id="IPR000259">
    <property type="entry name" value="Adhesion_dom_fimbrial"/>
</dbReference>
<dbReference type="InterPro" id="IPR036937">
    <property type="entry name" value="Adhesion_dom_fimbrial_sf"/>
</dbReference>
<reference evidence="3 4" key="1">
    <citation type="submission" date="2018-06" db="EMBL/GenBank/DDBJ databases">
        <authorList>
            <consortium name="Pathogen Informatics"/>
            <person name="Doyle S."/>
        </authorList>
    </citation>
    <scope>NUCLEOTIDE SEQUENCE [LARGE SCALE GENOMIC DNA]</scope>
    <source>
        <strain evidence="3 4">NCTC12420</strain>
    </source>
</reference>
<feature type="chain" id="PRO_5016937369" evidence="1">
    <location>
        <begin position="23"/>
        <end position="195"/>
    </location>
</feature>
<feature type="signal peptide" evidence="1">
    <location>
        <begin position="1"/>
        <end position="22"/>
    </location>
</feature>